<proteinExistence type="predicted"/>
<protein>
    <submittedName>
        <fullName evidence="2">Uncharacterized protein</fullName>
    </submittedName>
</protein>
<keyword evidence="1" id="KW-1133">Transmembrane helix</keyword>
<dbReference type="AlphaFoldDB" id="A0A2Z2MB12"/>
<keyword evidence="1" id="KW-0812">Transmembrane</keyword>
<evidence type="ECO:0000313" key="2">
    <source>
        <dbReference type="EMBL" id="ASJ01715.1"/>
    </source>
</evidence>
<keyword evidence="1" id="KW-0472">Membrane</keyword>
<feature type="transmembrane region" description="Helical" evidence="1">
    <location>
        <begin position="6"/>
        <end position="22"/>
    </location>
</feature>
<accession>A0A2Z2MB12</accession>
<dbReference type="Proteomes" id="UP000250134">
    <property type="component" value="Chromosome"/>
</dbReference>
<name>A0A2Z2MB12_THEGO</name>
<dbReference type="KEGG" id="tgg:A3K92_05030"/>
<evidence type="ECO:0000256" key="1">
    <source>
        <dbReference type="SAM" id="Phobius"/>
    </source>
</evidence>
<dbReference type="EMBL" id="CP014855">
    <property type="protein sequence ID" value="ASJ01715.1"/>
    <property type="molecule type" value="Genomic_DNA"/>
</dbReference>
<feature type="transmembrane region" description="Helical" evidence="1">
    <location>
        <begin position="29"/>
        <end position="46"/>
    </location>
</feature>
<keyword evidence="3" id="KW-1185">Reference proteome</keyword>
<evidence type="ECO:0000313" key="3">
    <source>
        <dbReference type="Proteomes" id="UP000250134"/>
    </source>
</evidence>
<sequence>MAFGTLKVTAIVLLIQAILNGISVFSSPFIYGPFVVLDLILAYGVYVENRNAVKVALIYLGLDLFLAIFYLIAGVILKGVVAFLDFLAIHDMVSYIEAVAREDAEETGDVSV</sequence>
<organism evidence="2 3">
    <name type="scientific">Thermococcus gorgonarius</name>
    <dbReference type="NCBI Taxonomy" id="71997"/>
    <lineage>
        <taxon>Archaea</taxon>
        <taxon>Methanobacteriati</taxon>
        <taxon>Methanobacteriota</taxon>
        <taxon>Thermococci</taxon>
        <taxon>Thermococcales</taxon>
        <taxon>Thermococcaceae</taxon>
        <taxon>Thermococcus</taxon>
    </lineage>
</organism>
<gene>
    <name evidence="2" type="ORF">A3K92_05030</name>
</gene>
<reference evidence="2 3" key="1">
    <citation type="submission" date="2016-03" db="EMBL/GenBank/DDBJ databases">
        <title>Complete genome sequence of Thermococcus gorgonarius.</title>
        <authorList>
            <person name="Oger P.M."/>
        </authorList>
    </citation>
    <scope>NUCLEOTIDE SEQUENCE [LARGE SCALE GENOMIC DNA]</scope>
    <source>
        <strain evidence="2 3">W-12</strain>
    </source>
</reference>
<feature type="transmembrane region" description="Helical" evidence="1">
    <location>
        <begin position="58"/>
        <end position="84"/>
    </location>
</feature>